<dbReference type="PANTHER" id="PTHR12905">
    <property type="entry name" value="METALLOPHOSPHOESTERASE"/>
    <property type="match status" value="1"/>
</dbReference>
<accession>A0A4P9XZ29</accession>
<evidence type="ECO:0000313" key="3">
    <source>
        <dbReference type="Proteomes" id="UP000271241"/>
    </source>
</evidence>
<dbReference type="Pfam" id="PF00149">
    <property type="entry name" value="Metallophos"/>
    <property type="match status" value="1"/>
</dbReference>
<proteinExistence type="predicted"/>
<evidence type="ECO:0000313" key="2">
    <source>
        <dbReference type="EMBL" id="RKP10981.1"/>
    </source>
</evidence>
<dbReference type="PANTHER" id="PTHR12905:SF0">
    <property type="entry name" value="CALCINEURIN-LIKE PHOSPHOESTERASE DOMAIN-CONTAINING PROTEIN"/>
    <property type="match status" value="1"/>
</dbReference>
<dbReference type="GO" id="GO:0016787">
    <property type="term" value="F:hydrolase activity"/>
    <property type="evidence" value="ECO:0007669"/>
    <property type="project" value="InterPro"/>
</dbReference>
<organism evidence="2 3">
    <name type="scientific">Thamnocephalis sphaerospora</name>
    <dbReference type="NCBI Taxonomy" id="78915"/>
    <lineage>
        <taxon>Eukaryota</taxon>
        <taxon>Fungi</taxon>
        <taxon>Fungi incertae sedis</taxon>
        <taxon>Zoopagomycota</taxon>
        <taxon>Zoopagomycotina</taxon>
        <taxon>Zoopagomycetes</taxon>
        <taxon>Zoopagales</taxon>
        <taxon>Sigmoideomycetaceae</taxon>
        <taxon>Thamnocephalis</taxon>
    </lineage>
</organism>
<reference evidence="3" key="1">
    <citation type="journal article" date="2018" name="Nat. Microbiol.">
        <title>Leveraging single-cell genomics to expand the fungal tree of life.</title>
        <authorList>
            <person name="Ahrendt S.R."/>
            <person name="Quandt C.A."/>
            <person name="Ciobanu D."/>
            <person name="Clum A."/>
            <person name="Salamov A."/>
            <person name="Andreopoulos B."/>
            <person name="Cheng J.F."/>
            <person name="Woyke T."/>
            <person name="Pelin A."/>
            <person name="Henrissat B."/>
            <person name="Reynolds N.K."/>
            <person name="Benny G.L."/>
            <person name="Smith M.E."/>
            <person name="James T.Y."/>
            <person name="Grigoriev I.V."/>
        </authorList>
    </citation>
    <scope>NUCLEOTIDE SEQUENCE [LARGE SCALE GENOMIC DNA]</scope>
    <source>
        <strain evidence="3">RSA 1356</strain>
    </source>
</reference>
<feature type="domain" description="Calcineurin-like phosphoesterase" evidence="1">
    <location>
        <begin position="49"/>
        <end position="244"/>
    </location>
</feature>
<dbReference type="EMBL" id="KZ992430">
    <property type="protein sequence ID" value="RKP10981.1"/>
    <property type="molecule type" value="Genomic_DNA"/>
</dbReference>
<name>A0A4P9XZ29_9FUNG</name>
<sequence>MASSAQDGNLVADPAAHRVVTLERPDGQHIIVYVDGSQAPAVKPSGYTRFVCMSDTHNAINASYPVPDGDIFIHAGDLTSCGTSRQVKQATEWLVSLSHPKKLVIAGNHDLAFDLETYDQRWRGKLREPDDPVAVKRQLTEAGAGIVYLEETLANLDASEGGWHVFGSPWQPAFGGWAFNGERGAFMKDRWRRIPEQTDILITHGPPRGILDRVFIGESCGCDDLLARIKQVRPLVHVFGHIHEGHGVLTDEHTVFINASTLNHKYRPAHPAIVFDLGRKTET</sequence>
<evidence type="ECO:0000259" key="1">
    <source>
        <dbReference type="Pfam" id="PF00149"/>
    </source>
</evidence>
<dbReference type="AlphaFoldDB" id="A0A4P9XZ29"/>
<dbReference type="OrthoDB" id="630188at2759"/>
<dbReference type="Gene3D" id="3.60.21.10">
    <property type="match status" value="1"/>
</dbReference>
<dbReference type="InterPro" id="IPR029052">
    <property type="entry name" value="Metallo-depent_PP-like"/>
</dbReference>
<dbReference type="InterPro" id="IPR004843">
    <property type="entry name" value="Calcineurin-like_PHP"/>
</dbReference>
<dbReference type="SUPFAM" id="SSF56300">
    <property type="entry name" value="Metallo-dependent phosphatases"/>
    <property type="match status" value="1"/>
</dbReference>
<dbReference type="CDD" id="cd07379">
    <property type="entry name" value="MPP_239FB"/>
    <property type="match status" value="1"/>
</dbReference>
<gene>
    <name evidence="2" type="ORF">THASP1DRAFT_27227</name>
</gene>
<keyword evidence="3" id="KW-1185">Reference proteome</keyword>
<dbReference type="Proteomes" id="UP000271241">
    <property type="component" value="Unassembled WGS sequence"/>
</dbReference>
<dbReference type="InterPro" id="IPR051693">
    <property type="entry name" value="UPF0046_metallophosphoest"/>
</dbReference>
<protein>
    <submittedName>
        <fullName evidence="2">Metallo-dependent phosphatase-like protein</fullName>
    </submittedName>
</protein>